<dbReference type="InterPro" id="IPR032710">
    <property type="entry name" value="NTF2-like_dom_sf"/>
</dbReference>
<organism evidence="3 4">
    <name type="scientific">Meridianimarinicoccus roseus</name>
    <dbReference type="NCBI Taxonomy" id="2072018"/>
    <lineage>
        <taxon>Bacteria</taxon>
        <taxon>Pseudomonadati</taxon>
        <taxon>Pseudomonadota</taxon>
        <taxon>Alphaproteobacteria</taxon>
        <taxon>Rhodobacterales</taxon>
        <taxon>Paracoccaceae</taxon>
        <taxon>Meridianimarinicoccus</taxon>
    </lineage>
</organism>
<evidence type="ECO:0000259" key="2">
    <source>
        <dbReference type="Pfam" id="PF12680"/>
    </source>
</evidence>
<dbReference type="Proteomes" id="UP000245680">
    <property type="component" value="Unassembled WGS sequence"/>
</dbReference>
<feature type="domain" description="SnoaL-like" evidence="2">
    <location>
        <begin position="72"/>
        <end position="164"/>
    </location>
</feature>
<name>A0A2V2LMS5_9RHOB</name>
<evidence type="ECO:0000256" key="1">
    <source>
        <dbReference type="SAM" id="MobiDB-lite"/>
    </source>
</evidence>
<dbReference type="AlphaFoldDB" id="A0A2V2LMS5"/>
<keyword evidence="4" id="KW-1185">Reference proteome</keyword>
<evidence type="ECO:0000313" key="3">
    <source>
        <dbReference type="EMBL" id="PWR04506.1"/>
    </source>
</evidence>
<dbReference type="Gene3D" id="3.10.450.50">
    <property type="match status" value="1"/>
</dbReference>
<comment type="caution">
    <text evidence="3">The sequence shown here is derived from an EMBL/GenBank/DDBJ whole genome shotgun (WGS) entry which is preliminary data.</text>
</comment>
<dbReference type="InterPro" id="IPR037401">
    <property type="entry name" value="SnoaL-like"/>
</dbReference>
<dbReference type="SUPFAM" id="SSF54427">
    <property type="entry name" value="NTF2-like"/>
    <property type="match status" value="1"/>
</dbReference>
<dbReference type="EMBL" id="QGKU01000003">
    <property type="protein sequence ID" value="PWR04506.1"/>
    <property type="molecule type" value="Genomic_DNA"/>
</dbReference>
<reference evidence="3 4" key="1">
    <citation type="submission" date="2018-05" db="EMBL/GenBank/DDBJ databases">
        <title>Rhodobacteraceae gen. nov., sp. nov. isolated from sea water.</title>
        <authorList>
            <person name="Ren Y."/>
        </authorList>
    </citation>
    <scope>NUCLEOTIDE SEQUENCE [LARGE SCALE GENOMIC DNA]</scope>
    <source>
        <strain evidence="3 4">TG-679</strain>
    </source>
</reference>
<accession>A0A2V2LMS5</accession>
<gene>
    <name evidence="3" type="ORF">DKT77_00625</name>
</gene>
<proteinExistence type="predicted"/>
<evidence type="ECO:0000313" key="4">
    <source>
        <dbReference type="Proteomes" id="UP000245680"/>
    </source>
</evidence>
<protein>
    <recommendedName>
        <fullName evidence="2">SnoaL-like domain-containing protein</fullName>
    </recommendedName>
</protein>
<feature type="compositionally biased region" description="Basic and acidic residues" evidence="1">
    <location>
        <begin position="20"/>
        <end position="35"/>
    </location>
</feature>
<feature type="region of interest" description="Disordered" evidence="1">
    <location>
        <begin position="20"/>
        <end position="48"/>
    </location>
</feature>
<dbReference type="Pfam" id="PF12680">
    <property type="entry name" value="SnoaL_2"/>
    <property type="match status" value="1"/>
</dbReference>
<sequence>MPTRSSPRPRWLGLLAAKRPHDPGAERSIARDHRAAPFGHRGASARKERLMTNSDADRGGHDHQVPAALIAWRRIFLHRDWNALPELLADDVTLHTPADAAPLHGKEAFVASLRQSFGLFESFGYGRDFVGDEGHALEFRGTVGSAAFTGMDIIRLDKAGKVTELVVMIRPISAMMARGEAQVR</sequence>
<dbReference type="OrthoDB" id="1163083at2"/>